<dbReference type="InterPro" id="IPR050578">
    <property type="entry name" value="MARVEL-CKLF_proteins"/>
</dbReference>
<keyword evidence="2 5" id="KW-0812">Transmembrane</keyword>
<evidence type="ECO:0000313" key="8">
    <source>
        <dbReference type="EMBL" id="OQV24764.1"/>
    </source>
</evidence>
<dbReference type="PROSITE" id="PS51225">
    <property type="entry name" value="MARVEL"/>
    <property type="match status" value="1"/>
</dbReference>
<keyword evidence="3 6" id="KW-1133">Transmembrane helix</keyword>
<dbReference type="PANTHER" id="PTHR22776">
    <property type="entry name" value="MARVEL-CONTAINING POTENTIAL LIPID RAFT-ASSOCIATED PROTEIN"/>
    <property type="match status" value="1"/>
</dbReference>
<dbReference type="InterPro" id="IPR008253">
    <property type="entry name" value="Marvel"/>
</dbReference>
<reference evidence="9" key="1">
    <citation type="submission" date="2017-01" db="EMBL/GenBank/DDBJ databases">
        <title>Comparative genomics of anhydrobiosis in the tardigrade Hypsibius dujardini.</title>
        <authorList>
            <person name="Yoshida Y."/>
            <person name="Koutsovoulos G."/>
            <person name="Laetsch D."/>
            <person name="Stevens L."/>
            <person name="Kumar S."/>
            <person name="Horikawa D."/>
            <person name="Ishino K."/>
            <person name="Komine S."/>
            <person name="Tomita M."/>
            <person name="Blaxter M."/>
            <person name="Arakawa K."/>
        </authorList>
    </citation>
    <scope>NUCLEOTIDE SEQUENCE [LARGE SCALE GENOMIC DNA]</scope>
    <source>
        <strain evidence="9">Z151</strain>
    </source>
</reference>
<organism evidence="8 9">
    <name type="scientific">Hypsibius exemplaris</name>
    <name type="common">Freshwater tardigrade</name>
    <dbReference type="NCBI Taxonomy" id="2072580"/>
    <lineage>
        <taxon>Eukaryota</taxon>
        <taxon>Metazoa</taxon>
        <taxon>Ecdysozoa</taxon>
        <taxon>Tardigrada</taxon>
        <taxon>Eutardigrada</taxon>
        <taxon>Parachela</taxon>
        <taxon>Hypsibioidea</taxon>
        <taxon>Hypsibiidae</taxon>
        <taxon>Hypsibius</taxon>
    </lineage>
</organism>
<dbReference type="OrthoDB" id="10028364at2759"/>
<evidence type="ECO:0000256" key="5">
    <source>
        <dbReference type="PROSITE-ProRule" id="PRU00581"/>
    </source>
</evidence>
<accession>A0A1W0XBG5</accession>
<dbReference type="GO" id="GO:0016020">
    <property type="term" value="C:membrane"/>
    <property type="evidence" value="ECO:0007669"/>
    <property type="project" value="UniProtKB-SubCell"/>
</dbReference>
<evidence type="ECO:0000313" key="9">
    <source>
        <dbReference type="Proteomes" id="UP000192578"/>
    </source>
</evidence>
<evidence type="ECO:0000256" key="4">
    <source>
        <dbReference type="ARBA" id="ARBA00023136"/>
    </source>
</evidence>
<gene>
    <name evidence="8" type="ORF">BV898_01355</name>
</gene>
<protein>
    <recommendedName>
        <fullName evidence="7">MARVEL domain-containing protein</fullName>
    </recommendedName>
</protein>
<feature type="domain" description="MARVEL" evidence="7">
    <location>
        <begin position="60"/>
        <end position="201"/>
    </location>
</feature>
<evidence type="ECO:0000256" key="6">
    <source>
        <dbReference type="SAM" id="Phobius"/>
    </source>
</evidence>
<feature type="transmembrane region" description="Helical" evidence="6">
    <location>
        <begin position="146"/>
        <end position="170"/>
    </location>
</feature>
<evidence type="ECO:0000256" key="1">
    <source>
        <dbReference type="ARBA" id="ARBA00004141"/>
    </source>
</evidence>
<comment type="subcellular location">
    <subcellularLocation>
        <location evidence="1">Membrane</location>
        <topology evidence="1">Multi-pass membrane protein</topology>
    </subcellularLocation>
</comment>
<evidence type="ECO:0000256" key="3">
    <source>
        <dbReference type="ARBA" id="ARBA00022989"/>
    </source>
</evidence>
<feature type="transmembrane region" description="Helical" evidence="6">
    <location>
        <begin position="70"/>
        <end position="89"/>
    </location>
</feature>
<proteinExistence type="predicted"/>
<keyword evidence="4 5" id="KW-0472">Membrane</keyword>
<sequence>MDPGYATYGSTDPPGPSISAYGAAQQYSSGSPVPSGQYPTSTTVKSTRIVDVRPYFDPRYFVTPSGILKIIELVCTFIAFVISVATWSSRMFYYPKSIVPIYYPYAYGSAVWTDIVTSLCFLTTLTLLILFLFHIVEKYQDAPWHLIELLFCLAAGCCLLIAGAVMIPAYTDPARGAVVFFCWAAMIAYFVEAFFKFRAWRADESPQGI</sequence>
<dbReference type="EMBL" id="MTYJ01000005">
    <property type="protein sequence ID" value="OQV24764.1"/>
    <property type="molecule type" value="Genomic_DNA"/>
</dbReference>
<feature type="transmembrane region" description="Helical" evidence="6">
    <location>
        <begin position="176"/>
        <end position="195"/>
    </location>
</feature>
<evidence type="ECO:0000256" key="2">
    <source>
        <dbReference type="ARBA" id="ARBA00022692"/>
    </source>
</evidence>
<evidence type="ECO:0000259" key="7">
    <source>
        <dbReference type="PROSITE" id="PS51225"/>
    </source>
</evidence>
<dbReference type="Proteomes" id="UP000192578">
    <property type="component" value="Unassembled WGS sequence"/>
</dbReference>
<feature type="transmembrane region" description="Helical" evidence="6">
    <location>
        <begin position="109"/>
        <end position="134"/>
    </location>
</feature>
<dbReference type="Pfam" id="PF01284">
    <property type="entry name" value="MARVEL"/>
    <property type="match status" value="1"/>
</dbReference>
<dbReference type="AlphaFoldDB" id="A0A1W0XBG5"/>
<name>A0A1W0XBG5_HYPEX</name>
<dbReference type="PANTHER" id="PTHR22776:SF49">
    <property type="entry name" value="MARVEL DOMAIN-CONTAINING PROTEIN"/>
    <property type="match status" value="1"/>
</dbReference>
<comment type="caution">
    <text evidence="8">The sequence shown here is derived from an EMBL/GenBank/DDBJ whole genome shotgun (WGS) entry which is preliminary data.</text>
</comment>
<keyword evidence="9" id="KW-1185">Reference proteome</keyword>